<evidence type="ECO:0000256" key="2">
    <source>
        <dbReference type="ARBA" id="ARBA00007243"/>
    </source>
</evidence>
<evidence type="ECO:0000313" key="13">
    <source>
        <dbReference type="Proteomes" id="UP000078544"/>
    </source>
</evidence>
<dbReference type="OrthoDB" id="266020at2759"/>
<keyword evidence="6 10" id="KW-0694">RNA-binding</keyword>
<evidence type="ECO:0000256" key="1">
    <source>
        <dbReference type="ARBA" id="ARBA00004123"/>
    </source>
</evidence>
<dbReference type="FunFam" id="3.30.70.330:FF:000029">
    <property type="entry name" value="U2 small nuclear ribonucleoprotein B"/>
    <property type="match status" value="1"/>
</dbReference>
<dbReference type="CDD" id="cd12246">
    <property type="entry name" value="RRM1_U1A_like"/>
    <property type="match status" value="1"/>
</dbReference>
<keyword evidence="5" id="KW-0677">Repeat</keyword>
<keyword evidence="4" id="KW-0747">Spliceosome</keyword>
<sequence>MQETNPTPPISTVYVHNLEERIKISKLTESLQLIFSEFGNVIDIVAKKNLKAKGQAFVVFDSHESAQYAIDELQGFQLFDKPLRLALAKTRSDKIMEKTCSADDYDEWKKYRLIEKEKRLAAEAVHIEQFPKKGAGFPSDARLSKLSKPSALKSTGTAALQVVPDEYLPPNKILFVQNIPDEYDADALATIFSRFDGFREIRFVPGRRGIAFVEYAAEQGAIAARENTSGMKLEEHSLKVTYQRQ</sequence>
<dbReference type="InterPro" id="IPR000504">
    <property type="entry name" value="RRM_dom"/>
</dbReference>
<comment type="caution">
    <text evidence="12">The sequence shown here is derived from an EMBL/GenBank/DDBJ whole genome shotgun (WGS) entry which is preliminary data.</text>
</comment>
<evidence type="ECO:0000313" key="12">
    <source>
        <dbReference type="EMBL" id="OAA33661.1"/>
    </source>
</evidence>
<dbReference type="GO" id="GO:0030532">
    <property type="term" value="C:small nuclear ribonucleoprotein complex"/>
    <property type="evidence" value="ECO:0007669"/>
    <property type="project" value="UniProtKB-ARBA"/>
</dbReference>
<keyword evidence="13" id="KW-1185">Reference proteome</keyword>
<dbReference type="STRING" id="1081109.A0A166VHA3"/>
<keyword evidence="9 12" id="KW-0687">Ribonucleoprotein</keyword>
<comment type="subcellular location">
    <subcellularLocation>
        <location evidence="1">Nucleus</location>
    </subcellularLocation>
</comment>
<keyword evidence="8" id="KW-0539">Nucleus</keyword>
<dbReference type="CDD" id="cd12247">
    <property type="entry name" value="RRM2_U1A_like"/>
    <property type="match status" value="1"/>
</dbReference>
<accession>A0A166VHA3</accession>
<evidence type="ECO:0000256" key="10">
    <source>
        <dbReference type="PROSITE-ProRule" id="PRU00176"/>
    </source>
</evidence>
<evidence type="ECO:0000256" key="7">
    <source>
        <dbReference type="ARBA" id="ARBA00023187"/>
    </source>
</evidence>
<dbReference type="SMART" id="SM00360">
    <property type="entry name" value="RRM"/>
    <property type="match status" value="2"/>
</dbReference>
<evidence type="ECO:0000256" key="9">
    <source>
        <dbReference type="ARBA" id="ARBA00023274"/>
    </source>
</evidence>
<dbReference type="Pfam" id="PF00076">
    <property type="entry name" value="RRM_1"/>
    <property type="match status" value="2"/>
</dbReference>
<dbReference type="GO" id="GO:0003723">
    <property type="term" value="F:RNA binding"/>
    <property type="evidence" value="ECO:0007669"/>
    <property type="project" value="UniProtKB-UniRule"/>
</dbReference>
<gene>
    <name evidence="12" type="ORF">AAL_01126</name>
</gene>
<dbReference type="GO" id="GO:0006397">
    <property type="term" value="P:mRNA processing"/>
    <property type="evidence" value="ECO:0007669"/>
    <property type="project" value="UniProtKB-KW"/>
</dbReference>
<evidence type="ECO:0000256" key="3">
    <source>
        <dbReference type="ARBA" id="ARBA00022664"/>
    </source>
</evidence>
<keyword evidence="3" id="KW-0507">mRNA processing</keyword>
<dbReference type="AlphaFoldDB" id="A0A166VHA3"/>
<comment type="similarity">
    <text evidence="2">Belongs to the RRM U1 A/B'' family.</text>
</comment>
<organism evidence="12 13">
    <name type="scientific">Moelleriella libera RCEF 2490</name>
    <dbReference type="NCBI Taxonomy" id="1081109"/>
    <lineage>
        <taxon>Eukaryota</taxon>
        <taxon>Fungi</taxon>
        <taxon>Dikarya</taxon>
        <taxon>Ascomycota</taxon>
        <taxon>Pezizomycotina</taxon>
        <taxon>Sordariomycetes</taxon>
        <taxon>Hypocreomycetidae</taxon>
        <taxon>Hypocreales</taxon>
        <taxon>Clavicipitaceae</taxon>
        <taxon>Moelleriella</taxon>
    </lineage>
</organism>
<dbReference type="Gene3D" id="3.30.70.330">
    <property type="match status" value="2"/>
</dbReference>
<dbReference type="SUPFAM" id="SSF54928">
    <property type="entry name" value="RNA-binding domain, RBD"/>
    <property type="match status" value="1"/>
</dbReference>
<proteinExistence type="inferred from homology"/>
<dbReference type="InterPro" id="IPR012677">
    <property type="entry name" value="Nucleotide-bd_a/b_plait_sf"/>
</dbReference>
<dbReference type="Proteomes" id="UP000078544">
    <property type="component" value="Unassembled WGS sequence"/>
</dbReference>
<dbReference type="PROSITE" id="PS50102">
    <property type="entry name" value="RRM"/>
    <property type="match status" value="2"/>
</dbReference>
<name>A0A166VHA3_9HYPO</name>
<protein>
    <submittedName>
        <fullName evidence="12">Small nuclear ribonucleoprotein</fullName>
    </submittedName>
</protein>
<dbReference type="PANTHER" id="PTHR10501">
    <property type="entry name" value="U1 SMALL NUCLEAR RIBONUCLEOPROTEIN A/U2 SMALL NUCLEAR RIBONUCLEOPROTEIN B"/>
    <property type="match status" value="1"/>
</dbReference>
<dbReference type="GO" id="GO:0008380">
    <property type="term" value="P:RNA splicing"/>
    <property type="evidence" value="ECO:0007669"/>
    <property type="project" value="UniProtKB-KW"/>
</dbReference>
<feature type="domain" description="RRM" evidence="11">
    <location>
        <begin position="172"/>
        <end position="245"/>
    </location>
</feature>
<reference evidence="12 13" key="1">
    <citation type="journal article" date="2016" name="Genome Biol. Evol.">
        <title>Divergent and convergent evolution of fungal pathogenicity.</title>
        <authorList>
            <person name="Shang Y."/>
            <person name="Xiao G."/>
            <person name="Zheng P."/>
            <person name="Cen K."/>
            <person name="Zhan S."/>
            <person name="Wang C."/>
        </authorList>
    </citation>
    <scope>NUCLEOTIDE SEQUENCE [LARGE SCALE GENOMIC DNA]</scope>
    <source>
        <strain evidence="12 13">RCEF 2490</strain>
    </source>
</reference>
<dbReference type="EMBL" id="AZGY01000001">
    <property type="protein sequence ID" value="OAA33661.1"/>
    <property type="molecule type" value="Genomic_DNA"/>
</dbReference>
<evidence type="ECO:0000256" key="4">
    <source>
        <dbReference type="ARBA" id="ARBA00022728"/>
    </source>
</evidence>
<evidence type="ECO:0000256" key="8">
    <source>
        <dbReference type="ARBA" id="ARBA00023242"/>
    </source>
</evidence>
<dbReference type="InterPro" id="IPR035979">
    <property type="entry name" value="RBD_domain_sf"/>
</dbReference>
<feature type="domain" description="RRM" evidence="11">
    <location>
        <begin position="11"/>
        <end position="90"/>
    </location>
</feature>
<evidence type="ECO:0000256" key="5">
    <source>
        <dbReference type="ARBA" id="ARBA00022737"/>
    </source>
</evidence>
<keyword evidence="7" id="KW-0508">mRNA splicing</keyword>
<dbReference type="GO" id="GO:0005681">
    <property type="term" value="C:spliceosomal complex"/>
    <property type="evidence" value="ECO:0007669"/>
    <property type="project" value="UniProtKB-KW"/>
</dbReference>
<evidence type="ECO:0000256" key="6">
    <source>
        <dbReference type="ARBA" id="ARBA00022884"/>
    </source>
</evidence>
<evidence type="ECO:0000259" key="11">
    <source>
        <dbReference type="PROSITE" id="PS50102"/>
    </source>
</evidence>
<dbReference type="FunFam" id="3.30.70.330:FF:000039">
    <property type="entry name" value="U1 small nuclear ribonucleoprotein A"/>
    <property type="match status" value="1"/>
</dbReference>